<evidence type="ECO:0000313" key="13">
    <source>
        <dbReference type="EMBL" id="KAJ9598909.1"/>
    </source>
</evidence>
<dbReference type="CDD" id="cd06895">
    <property type="entry name" value="PX_PLD"/>
    <property type="match status" value="1"/>
</dbReference>
<evidence type="ECO:0000313" key="14">
    <source>
        <dbReference type="Proteomes" id="UP001233999"/>
    </source>
</evidence>
<dbReference type="PANTHER" id="PTHR18896:SF76">
    <property type="entry name" value="PHOSPHOLIPASE"/>
    <property type="match status" value="1"/>
</dbReference>
<dbReference type="EC" id="3.1.4.4" evidence="3"/>
<proteinExistence type="inferred from homology"/>
<dbReference type="PROSITE" id="PS50195">
    <property type="entry name" value="PX"/>
    <property type="match status" value="1"/>
</dbReference>
<keyword evidence="7" id="KW-0443">Lipid metabolism</keyword>
<dbReference type="SUPFAM" id="SSF64268">
    <property type="entry name" value="PX domain"/>
    <property type="match status" value="1"/>
</dbReference>
<feature type="domain" description="PLD phosphodiesterase" evidence="11">
    <location>
        <begin position="476"/>
        <end position="503"/>
    </location>
</feature>
<dbReference type="SMART" id="SM00155">
    <property type="entry name" value="PLDc"/>
    <property type="match status" value="2"/>
</dbReference>
<dbReference type="FunFam" id="3.30.870.10:FF:000011">
    <property type="entry name" value="Phospholipase"/>
    <property type="match status" value="1"/>
</dbReference>
<dbReference type="GO" id="GO:0060627">
    <property type="term" value="P:regulation of vesicle-mediated transport"/>
    <property type="evidence" value="ECO:0007669"/>
    <property type="project" value="TreeGrafter"/>
</dbReference>
<evidence type="ECO:0000256" key="3">
    <source>
        <dbReference type="ARBA" id="ARBA00012027"/>
    </source>
</evidence>
<evidence type="ECO:0000256" key="7">
    <source>
        <dbReference type="ARBA" id="ARBA00023098"/>
    </source>
</evidence>
<dbReference type="SUPFAM" id="SSF56024">
    <property type="entry name" value="Phospholipase D/nuclease"/>
    <property type="match status" value="2"/>
</dbReference>
<dbReference type="GO" id="GO:0012505">
    <property type="term" value="C:endomembrane system"/>
    <property type="evidence" value="ECO:0007669"/>
    <property type="project" value="UniProtKB-SubCell"/>
</dbReference>
<name>A0AAD8AH29_DIPPU</name>
<evidence type="ECO:0000256" key="2">
    <source>
        <dbReference type="ARBA" id="ARBA00008664"/>
    </source>
</evidence>
<evidence type="ECO:0000256" key="6">
    <source>
        <dbReference type="ARBA" id="ARBA00022963"/>
    </source>
</evidence>
<dbReference type="InterPro" id="IPR001736">
    <property type="entry name" value="PLipase_D/transphosphatidylase"/>
</dbReference>
<feature type="domain" description="PX" evidence="12">
    <location>
        <begin position="72"/>
        <end position="213"/>
    </location>
</feature>
<feature type="non-terminal residue" evidence="13">
    <location>
        <position position="1110"/>
    </location>
</feature>
<dbReference type="InterPro" id="IPR015679">
    <property type="entry name" value="PLipase_D_fam"/>
</dbReference>
<dbReference type="GO" id="GO:0004630">
    <property type="term" value="F:phospholipase D activity"/>
    <property type="evidence" value="ECO:0007669"/>
    <property type="project" value="UniProtKB-EC"/>
</dbReference>
<evidence type="ECO:0000259" key="11">
    <source>
        <dbReference type="PROSITE" id="PS50035"/>
    </source>
</evidence>
<reference evidence="13" key="1">
    <citation type="journal article" date="2023" name="IScience">
        <title>Live-bearing cockroach genome reveals convergent evolutionary mechanisms linked to viviparity in insects and beyond.</title>
        <authorList>
            <person name="Fouks B."/>
            <person name="Harrison M.C."/>
            <person name="Mikhailova A.A."/>
            <person name="Marchal E."/>
            <person name="English S."/>
            <person name="Carruthers M."/>
            <person name="Jennings E.C."/>
            <person name="Chiamaka E.L."/>
            <person name="Frigard R.A."/>
            <person name="Pippel M."/>
            <person name="Attardo G.M."/>
            <person name="Benoit J.B."/>
            <person name="Bornberg-Bauer E."/>
            <person name="Tobe S.S."/>
        </authorList>
    </citation>
    <scope>NUCLEOTIDE SEQUENCE</scope>
    <source>
        <strain evidence="13">Stay&amp;Tobe</strain>
    </source>
</reference>
<sequence length="1110" mass="126514">TLHDGENRSVLKNIDVELIHLEFFATSADGNVIDGDSNENPFPCACIPFTKVHEPPLSFKAQKRQVFIPGEDIQVKITDYERSVTTHMLSPNLYTIELTHGNFTWTIKKRYKHIQHLHQQLKLFRMSLNIPFPTRIHRERRTSFKLEHQNSRLKRKFRGALPRFPSKPEALVSYENIDERMQQLERYLQNLLQINLYRNHHETISFLEVSEVSFVKDLAVTDKGKEGLIEKRTGSTQPGCNFCGLLDRFICVRCSYLLSDLCGKWRKRWLFVKDTYLGYMRPKDGFIKCVLLFDAGFDVSSGIYSTGLHHGIIISNQNRQLVVKCWTKRKRKEWLSYLKDIISRAPGRDFTQKNRHNSYAPVRTSVDAAWFVDGSSYMAAVADAMEAAKEEIFIADWWLSPEIYMKRPAMDDDYWRLDKILQRKAAQGVKIFVLLYKEVEVALGINSYYSKRRLIAQHPENVKVLRHPDHAKMGVFLWAHHEKIVIIDQSYAFLGGIDLCYGRWDDHNHRLADLGSMSQTLAFLPLSKKQTSSNPTVNPDVPLTIMKLAAATNKLGVGLLAVSQNSLDSKETVSNIYRCLQNVSAILKLKEEAEYVKCDTPPSERRSFFEVVREKTESAKQRSRAIMSSWLTTHSEGDEPDELDCDEQSTPPPPPSVSETVEMNGNVAVNGLVGVAKYWLGKDYTNFIVKDFTNLDLPYQDLVDRTTTPRMPWHDIGVMVVGTSARDVARHFIQRWNAVKLEKAKVSTSYQFLLPKTYEDIGTFPPVTDVPMHKVNCQVLRSASSWSTGFVDTEMYEESIHEAYIDVINKAKHYVYIENQFFISLAAHNSSVRNQVCETLCKRILRAHKEGSVFRAFVIIPLLPGFEGEVGGPTGTALHAITHWNYASISRGKDSILTRLKSAGVEDPSQYITFHGLRTHSILNGDLVTELIYVHSKLLIADDRVVICGSANINDRSLLGKRDSEIAVVIEDTEFLTGTMAGEPYESGVYASSLRKNLFTEHLGQLQTVDDDPVSDHFYRDVWQSTSKQNTQLFEEVFRCIPTDSATTFQSLKHFLEVRSLDIVDPQTATKKLEGVRGHLVDLPLNFLCNEVLTPNPTSMEGMMPTSLWT</sequence>
<dbReference type="SUPFAM" id="SSF50729">
    <property type="entry name" value="PH domain-like"/>
    <property type="match status" value="1"/>
</dbReference>
<dbReference type="Proteomes" id="UP001233999">
    <property type="component" value="Unassembled WGS sequence"/>
</dbReference>
<dbReference type="GO" id="GO:0035556">
    <property type="term" value="P:intracellular signal transduction"/>
    <property type="evidence" value="ECO:0007669"/>
    <property type="project" value="InterPro"/>
</dbReference>
<dbReference type="Gene3D" id="3.30.1520.10">
    <property type="entry name" value="Phox-like domain"/>
    <property type="match status" value="1"/>
</dbReference>
<dbReference type="GO" id="GO:0009395">
    <property type="term" value="P:phospholipid catabolic process"/>
    <property type="evidence" value="ECO:0007669"/>
    <property type="project" value="TreeGrafter"/>
</dbReference>
<dbReference type="InterPro" id="IPR001683">
    <property type="entry name" value="PX_dom"/>
</dbReference>
<feature type="compositionally biased region" description="Acidic residues" evidence="10">
    <location>
        <begin position="638"/>
        <end position="647"/>
    </location>
</feature>
<dbReference type="Pfam" id="PF00787">
    <property type="entry name" value="PX"/>
    <property type="match status" value="1"/>
</dbReference>
<dbReference type="PROSITE" id="PS50035">
    <property type="entry name" value="PLD"/>
    <property type="match status" value="2"/>
</dbReference>
<dbReference type="CDD" id="cd01254">
    <property type="entry name" value="PH_PLD"/>
    <property type="match status" value="1"/>
</dbReference>
<gene>
    <name evidence="13" type="ORF">L9F63_026556</name>
</gene>
<dbReference type="GO" id="GO:0035091">
    <property type="term" value="F:phosphatidylinositol binding"/>
    <property type="evidence" value="ECO:0007669"/>
    <property type="project" value="InterPro"/>
</dbReference>
<evidence type="ECO:0000256" key="4">
    <source>
        <dbReference type="ARBA" id="ARBA00022737"/>
    </source>
</evidence>
<keyword evidence="5" id="KW-0378">Hydrolase</keyword>
<dbReference type="InterPro" id="IPR011993">
    <property type="entry name" value="PH-like_dom_sf"/>
</dbReference>
<comment type="catalytic activity">
    <reaction evidence="1">
        <text>a 1,2-diacyl-sn-glycero-3-phosphocholine + H2O = a 1,2-diacyl-sn-glycero-3-phosphate + choline + H(+)</text>
        <dbReference type="Rhea" id="RHEA:14445"/>
        <dbReference type="ChEBI" id="CHEBI:15354"/>
        <dbReference type="ChEBI" id="CHEBI:15377"/>
        <dbReference type="ChEBI" id="CHEBI:15378"/>
        <dbReference type="ChEBI" id="CHEBI:57643"/>
        <dbReference type="ChEBI" id="CHEBI:58608"/>
        <dbReference type="EC" id="3.1.4.4"/>
    </reaction>
</comment>
<dbReference type="GO" id="GO:0006654">
    <property type="term" value="P:phosphatidic acid biosynthetic process"/>
    <property type="evidence" value="ECO:0007669"/>
    <property type="project" value="InterPro"/>
</dbReference>
<comment type="caution">
    <text evidence="13">The sequence shown here is derived from an EMBL/GenBank/DDBJ whole genome shotgun (WGS) entry which is preliminary data.</text>
</comment>
<feature type="region of interest" description="Disordered" evidence="10">
    <location>
        <begin position="632"/>
        <end position="658"/>
    </location>
</feature>
<keyword evidence="6" id="KW-0442">Lipid degradation</keyword>
<dbReference type="SMART" id="SM00233">
    <property type="entry name" value="PH"/>
    <property type="match status" value="1"/>
</dbReference>
<dbReference type="CDD" id="cd09138">
    <property type="entry name" value="PLDc_vPLD1_2_yPLD_like_1"/>
    <property type="match status" value="1"/>
</dbReference>
<evidence type="ECO:0000256" key="5">
    <source>
        <dbReference type="ARBA" id="ARBA00022801"/>
    </source>
</evidence>
<dbReference type="InterPro" id="IPR016555">
    <property type="entry name" value="PLipase_D_euk"/>
</dbReference>
<feature type="domain" description="PLD phosphodiesterase" evidence="11">
    <location>
        <begin position="930"/>
        <end position="957"/>
    </location>
</feature>
<dbReference type="EMBL" id="JASPKZ010000877">
    <property type="protein sequence ID" value="KAJ9598909.1"/>
    <property type="molecule type" value="Genomic_DNA"/>
</dbReference>
<dbReference type="InterPro" id="IPR036871">
    <property type="entry name" value="PX_dom_sf"/>
</dbReference>
<keyword evidence="14" id="KW-1185">Reference proteome</keyword>
<dbReference type="InterPro" id="IPR001849">
    <property type="entry name" value="PH_domain"/>
</dbReference>
<dbReference type="InterPro" id="IPR025202">
    <property type="entry name" value="PLD-like_dom"/>
</dbReference>
<dbReference type="CDD" id="cd09141">
    <property type="entry name" value="PLDc_vPLD1_2_yPLD_like_2"/>
    <property type="match status" value="1"/>
</dbReference>
<evidence type="ECO:0000256" key="1">
    <source>
        <dbReference type="ARBA" id="ARBA00000798"/>
    </source>
</evidence>
<dbReference type="Pfam" id="PF13091">
    <property type="entry name" value="PLDc_2"/>
    <property type="match status" value="1"/>
</dbReference>
<dbReference type="FunFam" id="3.30.870.10:FF:000036">
    <property type="entry name" value="Phospholipase"/>
    <property type="match status" value="1"/>
</dbReference>
<dbReference type="PANTHER" id="PTHR18896">
    <property type="entry name" value="PHOSPHOLIPASE D"/>
    <property type="match status" value="1"/>
</dbReference>
<accession>A0AAD8AH29</accession>
<evidence type="ECO:0000256" key="10">
    <source>
        <dbReference type="SAM" id="MobiDB-lite"/>
    </source>
</evidence>
<dbReference type="Gene3D" id="3.30.870.10">
    <property type="entry name" value="Endonuclease Chain A"/>
    <property type="match status" value="3"/>
</dbReference>
<comment type="subcellular location">
    <subcellularLocation>
        <location evidence="9">Endomembrane system</location>
        <topology evidence="9">Lipid-anchor</topology>
    </subcellularLocation>
</comment>
<reference evidence="13" key="2">
    <citation type="submission" date="2023-05" db="EMBL/GenBank/DDBJ databases">
        <authorList>
            <person name="Fouks B."/>
        </authorList>
    </citation>
    <scope>NUCLEOTIDE SEQUENCE</scope>
    <source>
        <strain evidence="13">Stay&amp;Tobe</strain>
        <tissue evidence="13">Testes</tissue>
    </source>
</reference>
<protein>
    <recommendedName>
        <fullName evidence="3">phospholipase D</fullName>
        <ecNumber evidence="3">3.1.4.4</ecNumber>
    </recommendedName>
</protein>
<comment type="similarity">
    <text evidence="2">Belongs to the phospholipase D family.</text>
</comment>
<organism evidence="13 14">
    <name type="scientific">Diploptera punctata</name>
    <name type="common">Pacific beetle cockroach</name>
    <dbReference type="NCBI Taxonomy" id="6984"/>
    <lineage>
        <taxon>Eukaryota</taxon>
        <taxon>Metazoa</taxon>
        <taxon>Ecdysozoa</taxon>
        <taxon>Arthropoda</taxon>
        <taxon>Hexapoda</taxon>
        <taxon>Insecta</taxon>
        <taxon>Pterygota</taxon>
        <taxon>Neoptera</taxon>
        <taxon>Polyneoptera</taxon>
        <taxon>Dictyoptera</taxon>
        <taxon>Blattodea</taxon>
        <taxon>Blaberoidea</taxon>
        <taxon>Blaberidae</taxon>
        <taxon>Diplopterinae</taxon>
        <taxon>Diploptera</taxon>
    </lineage>
</organism>
<dbReference type="FunFam" id="2.30.29.30:FF:000351">
    <property type="entry name" value="Phospholipase"/>
    <property type="match status" value="1"/>
</dbReference>
<keyword evidence="4" id="KW-0677">Repeat</keyword>
<evidence type="ECO:0000259" key="12">
    <source>
        <dbReference type="PROSITE" id="PS50195"/>
    </source>
</evidence>
<evidence type="ECO:0000256" key="9">
    <source>
        <dbReference type="ARBA" id="ARBA00037868"/>
    </source>
</evidence>
<dbReference type="SMART" id="SM00312">
    <property type="entry name" value="PX"/>
    <property type="match status" value="1"/>
</dbReference>
<dbReference type="Gene3D" id="2.30.29.30">
    <property type="entry name" value="Pleckstrin-homology domain (PH domain)/Phosphotyrosine-binding domain (PTB)"/>
    <property type="match status" value="1"/>
</dbReference>
<dbReference type="Pfam" id="PF00614">
    <property type="entry name" value="PLDc"/>
    <property type="match status" value="1"/>
</dbReference>
<dbReference type="AlphaFoldDB" id="A0AAD8AH29"/>
<dbReference type="PIRSF" id="PIRSF009376">
    <property type="entry name" value="Phospholipase_D_euk"/>
    <property type="match status" value="1"/>
</dbReference>
<evidence type="ECO:0000256" key="8">
    <source>
        <dbReference type="ARBA" id="ARBA00023288"/>
    </source>
</evidence>
<keyword evidence="8" id="KW-0449">Lipoprotein</keyword>